<dbReference type="OrthoDB" id="6952519at2"/>
<dbReference type="Gene3D" id="3.40.50.2020">
    <property type="match status" value="1"/>
</dbReference>
<feature type="domain" description="Phosphoribosyltransferase" evidence="1">
    <location>
        <begin position="27"/>
        <end position="137"/>
    </location>
</feature>
<accession>A0A2U1CLP3</accession>
<dbReference type="STRING" id="1231391.GCA_000308195_00454"/>
<dbReference type="Proteomes" id="UP000246145">
    <property type="component" value="Unassembled WGS sequence"/>
</dbReference>
<dbReference type="InterPro" id="IPR000836">
    <property type="entry name" value="PRTase_dom"/>
</dbReference>
<comment type="caution">
    <text evidence="2">The sequence shown here is derived from an EMBL/GenBank/DDBJ whole genome shotgun (WGS) entry which is preliminary data.</text>
</comment>
<dbReference type="GO" id="GO:0016740">
    <property type="term" value="F:transferase activity"/>
    <property type="evidence" value="ECO:0007669"/>
    <property type="project" value="UniProtKB-KW"/>
</dbReference>
<evidence type="ECO:0000259" key="1">
    <source>
        <dbReference type="Pfam" id="PF00156"/>
    </source>
</evidence>
<dbReference type="EMBL" id="QEKO01000003">
    <property type="protein sequence ID" value="PVY61904.1"/>
    <property type="molecule type" value="Genomic_DNA"/>
</dbReference>
<sequence>MGNAFRFDYNRPMSKAYSCDYYWVESLISGYVAQWRQMSFDAVVAIARGGLAPGVMASTALSLPLHALGYDRAARRVSWFTQQTPPPGARILLVEDIAGRGTTLSDSVEFLRQGGFELKVFTLAWDSQSRMVPDYGFQMPAGCRAWFPWERESITDAFGATGNLPGRPEHEYASWAMDLDGILLPDIPEDHYLRDLEAALLRRDVLEPHAVLPNRDLRALPIVTGRPEQDRARTQAWLDRHGFSGRLIMRDEARHTAAQTALHKAQAIVEQRYTHFIESDAIQALEIANQVKVARVLWWNGIRAMAVYAHETPEMSAAGTALANDRS</sequence>
<dbReference type="SUPFAM" id="SSF53271">
    <property type="entry name" value="PRTase-like"/>
    <property type="match status" value="1"/>
</dbReference>
<protein>
    <submittedName>
        <fullName evidence="2">Phosphoribosyl transferase-like protein</fullName>
    </submittedName>
</protein>
<organism evidence="2 3">
    <name type="scientific">Pusillimonas noertemannii</name>
    <dbReference type="NCBI Taxonomy" id="305977"/>
    <lineage>
        <taxon>Bacteria</taxon>
        <taxon>Pseudomonadati</taxon>
        <taxon>Pseudomonadota</taxon>
        <taxon>Betaproteobacteria</taxon>
        <taxon>Burkholderiales</taxon>
        <taxon>Alcaligenaceae</taxon>
        <taxon>Pusillimonas</taxon>
    </lineage>
</organism>
<proteinExistence type="predicted"/>
<evidence type="ECO:0000313" key="3">
    <source>
        <dbReference type="Proteomes" id="UP000246145"/>
    </source>
</evidence>
<evidence type="ECO:0000313" key="2">
    <source>
        <dbReference type="EMBL" id="PVY61904.1"/>
    </source>
</evidence>
<dbReference type="CDD" id="cd06223">
    <property type="entry name" value="PRTases_typeI"/>
    <property type="match status" value="1"/>
</dbReference>
<dbReference type="AlphaFoldDB" id="A0A2U1CLP3"/>
<reference evidence="2 3" key="1">
    <citation type="submission" date="2018-04" db="EMBL/GenBank/DDBJ databases">
        <title>Genomic Encyclopedia of Type Strains, Phase IV (KMG-IV): sequencing the most valuable type-strain genomes for metagenomic binning, comparative biology and taxonomic classification.</title>
        <authorList>
            <person name="Goeker M."/>
        </authorList>
    </citation>
    <scope>NUCLEOTIDE SEQUENCE [LARGE SCALE GENOMIC DNA]</scope>
    <source>
        <strain evidence="2 3">DSM 10065</strain>
    </source>
</reference>
<keyword evidence="2" id="KW-0808">Transferase</keyword>
<keyword evidence="3" id="KW-1185">Reference proteome</keyword>
<gene>
    <name evidence="2" type="ORF">C7440_2638</name>
</gene>
<name>A0A2U1CLP3_9BURK</name>
<dbReference type="Pfam" id="PF00156">
    <property type="entry name" value="Pribosyltran"/>
    <property type="match status" value="1"/>
</dbReference>
<dbReference type="InterPro" id="IPR029057">
    <property type="entry name" value="PRTase-like"/>
</dbReference>